<keyword evidence="1" id="KW-0904">Protein phosphatase</keyword>
<dbReference type="GO" id="GO:0046872">
    <property type="term" value="F:metal ion binding"/>
    <property type="evidence" value="ECO:0007669"/>
    <property type="project" value="UniProtKB-UniRule"/>
</dbReference>
<dbReference type="AlphaFoldDB" id="A0AAD2D260"/>
<feature type="domain" description="PPM-type phosphatase" evidence="3">
    <location>
        <begin position="39"/>
        <end position="287"/>
    </location>
</feature>
<evidence type="ECO:0000313" key="5">
    <source>
        <dbReference type="Proteomes" id="UP001295684"/>
    </source>
</evidence>
<keyword evidence="1" id="KW-0464">Manganese</keyword>
<dbReference type="EC" id="3.1.3.16" evidence="1"/>
<keyword evidence="1" id="KW-0460">Magnesium</keyword>
<dbReference type="InterPro" id="IPR001932">
    <property type="entry name" value="PPM-type_phosphatase-like_dom"/>
</dbReference>
<dbReference type="SUPFAM" id="SSF81606">
    <property type="entry name" value="PP2C-like"/>
    <property type="match status" value="1"/>
</dbReference>
<organism evidence="4 5">
    <name type="scientific">Euplotes crassus</name>
    <dbReference type="NCBI Taxonomy" id="5936"/>
    <lineage>
        <taxon>Eukaryota</taxon>
        <taxon>Sar</taxon>
        <taxon>Alveolata</taxon>
        <taxon>Ciliophora</taxon>
        <taxon>Intramacronucleata</taxon>
        <taxon>Spirotrichea</taxon>
        <taxon>Hypotrichia</taxon>
        <taxon>Euplotida</taxon>
        <taxon>Euplotidae</taxon>
        <taxon>Moneuplotes</taxon>
    </lineage>
</organism>
<dbReference type="Proteomes" id="UP001295684">
    <property type="component" value="Unassembled WGS sequence"/>
</dbReference>
<reference evidence="4" key="1">
    <citation type="submission" date="2023-07" db="EMBL/GenBank/DDBJ databases">
        <authorList>
            <consortium name="AG Swart"/>
            <person name="Singh M."/>
            <person name="Singh A."/>
            <person name="Seah K."/>
            <person name="Emmerich C."/>
        </authorList>
    </citation>
    <scope>NUCLEOTIDE SEQUENCE</scope>
    <source>
        <strain evidence="4">DP1</strain>
    </source>
</reference>
<keyword evidence="1" id="KW-0378">Hydrolase</keyword>
<evidence type="ECO:0000313" key="4">
    <source>
        <dbReference type="EMBL" id="CAI2377315.1"/>
    </source>
</evidence>
<dbReference type="PROSITE" id="PS51746">
    <property type="entry name" value="PPM_2"/>
    <property type="match status" value="1"/>
</dbReference>
<dbReference type="Gene3D" id="3.60.40.10">
    <property type="entry name" value="PPM-type phosphatase domain"/>
    <property type="match status" value="1"/>
</dbReference>
<evidence type="ECO:0000256" key="2">
    <source>
        <dbReference type="SAM" id="MobiDB-lite"/>
    </source>
</evidence>
<dbReference type="SMART" id="SM00331">
    <property type="entry name" value="PP2C_SIG"/>
    <property type="match status" value="1"/>
</dbReference>
<feature type="region of interest" description="Disordered" evidence="2">
    <location>
        <begin position="252"/>
        <end position="273"/>
    </location>
</feature>
<comment type="similarity">
    <text evidence="1">Belongs to the PP2C family.</text>
</comment>
<dbReference type="PANTHER" id="PTHR12320">
    <property type="entry name" value="PROTEIN PHOSPHATASE 2C"/>
    <property type="match status" value="1"/>
</dbReference>
<keyword evidence="1" id="KW-0479">Metal-binding</keyword>
<gene>
    <name evidence="4" type="ORF">ECRASSUSDP1_LOCUS18699</name>
</gene>
<evidence type="ECO:0000259" key="3">
    <source>
        <dbReference type="PROSITE" id="PS51746"/>
    </source>
</evidence>
<comment type="cofactor">
    <cofactor evidence="1">
        <name>Mg(2+)</name>
        <dbReference type="ChEBI" id="CHEBI:18420"/>
    </cofactor>
</comment>
<protein>
    <recommendedName>
        <fullName evidence="1">Protein phosphatase</fullName>
        <ecNumber evidence="1">3.1.3.16</ecNumber>
    </recommendedName>
</protein>
<evidence type="ECO:0000256" key="1">
    <source>
        <dbReference type="RuleBase" id="RU366020"/>
    </source>
</evidence>
<dbReference type="GO" id="GO:0004722">
    <property type="term" value="F:protein serine/threonine phosphatase activity"/>
    <property type="evidence" value="ECO:0007669"/>
    <property type="project" value="UniProtKB-EC"/>
</dbReference>
<comment type="catalytic activity">
    <reaction evidence="1">
        <text>O-phospho-L-seryl-[protein] + H2O = L-seryl-[protein] + phosphate</text>
        <dbReference type="Rhea" id="RHEA:20629"/>
        <dbReference type="Rhea" id="RHEA-COMP:9863"/>
        <dbReference type="Rhea" id="RHEA-COMP:11604"/>
        <dbReference type="ChEBI" id="CHEBI:15377"/>
        <dbReference type="ChEBI" id="CHEBI:29999"/>
        <dbReference type="ChEBI" id="CHEBI:43474"/>
        <dbReference type="ChEBI" id="CHEBI:83421"/>
        <dbReference type="EC" id="3.1.3.16"/>
    </reaction>
</comment>
<name>A0AAD2D260_EUPCR</name>
<comment type="cofactor">
    <cofactor evidence="1">
        <name>Mn(2+)</name>
        <dbReference type="ChEBI" id="CHEBI:29035"/>
    </cofactor>
</comment>
<dbReference type="PANTHER" id="PTHR12320:SF1">
    <property type="entry name" value="PROTEIN PHOSPHATASE PTC7 HOMOLOG"/>
    <property type="match status" value="1"/>
</dbReference>
<dbReference type="Pfam" id="PF00481">
    <property type="entry name" value="PP2C"/>
    <property type="match status" value="1"/>
</dbReference>
<dbReference type="InterPro" id="IPR036457">
    <property type="entry name" value="PPM-type-like_dom_sf"/>
</dbReference>
<dbReference type="InterPro" id="IPR039123">
    <property type="entry name" value="PPTC7"/>
</dbReference>
<accession>A0AAD2D260</accession>
<keyword evidence="5" id="KW-1185">Reference proteome</keyword>
<proteinExistence type="inferred from homology"/>
<dbReference type="SMART" id="SM00332">
    <property type="entry name" value="PP2Cc"/>
    <property type="match status" value="1"/>
</dbReference>
<comment type="caution">
    <text evidence="4">The sequence shown here is derived from an EMBL/GenBank/DDBJ whole genome shotgun (WGS) entry which is preliminary data.</text>
</comment>
<sequence>MKLGSFFTPKNICAAGGLLFSTYFYNKYPAYAASFGYLKSGATVKPHPDKEYKGGEDALVIKERMISVEDGVGGWTEAGYDVAKYSKQLMGLISGTYDENPHFTPKEILTEAAKHTTEIGSTTAVIAILDADERTLATTNLGDSSYLLLRHNTHEYPRGNWLKMYRSLEQQHYFDCPYQVGTHGDHPYKANDEVHSVVHNDIIVMATDGVWDNTFDEEVIKVIEDSTTETGNLEDPQKASQKIAEIAFEHSHDENYESPFQVSSAASDKETRYGGKKDDITVIVSQIKLE</sequence>
<comment type="catalytic activity">
    <reaction evidence="1">
        <text>O-phospho-L-threonyl-[protein] + H2O = L-threonyl-[protein] + phosphate</text>
        <dbReference type="Rhea" id="RHEA:47004"/>
        <dbReference type="Rhea" id="RHEA-COMP:11060"/>
        <dbReference type="Rhea" id="RHEA-COMP:11605"/>
        <dbReference type="ChEBI" id="CHEBI:15377"/>
        <dbReference type="ChEBI" id="CHEBI:30013"/>
        <dbReference type="ChEBI" id="CHEBI:43474"/>
        <dbReference type="ChEBI" id="CHEBI:61977"/>
        <dbReference type="EC" id="3.1.3.16"/>
    </reaction>
</comment>
<dbReference type="EMBL" id="CAMPGE010018947">
    <property type="protein sequence ID" value="CAI2377315.1"/>
    <property type="molecule type" value="Genomic_DNA"/>
</dbReference>